<dbReference type="EMBL" id="CAJVQB010001593">
    <property type="protein sequence ID" value="CAG8542161.1"/>
    <property type="molecule type" value="Genomic_DNA"/>
</dbReference>
<dbReference type="Proteomes" id="UP000789901">
    <property type="component" value="Unassembled WGS sequence"/>
</dbReference>
<keyword evidence="1" id="KW-0175">Coiled coil</keyword>
<proteinExistence type="predicted"/>
<sequence length="564" mass="64912">MTEEKKQEQIVDQDGEVVDFSDVKAGLAALDKKQLIINSQKAEIKDLRKQVYQKDEKITDLEQNLESALEGKNRYQREFMKANKINVEAQNKDRSPSDGFVDDLVENRAVQDEVFDLLRVRNPFFIFEKAGQLELFADRAMFIGTQPAEGEDYSRTKTEAKDPLVFTHELGLVLKRRYSTITNRDIEKMALETPDKLAELFAQIIKDISNRAHYELLTKCVQLVCTDENYRGHTEENDTALIKKPIEEYKKPAQVLRWLNDARAFMCSPSKTYNKGYLDPDDGEYKPVLVSSYDPAELVLIIDPSVQNMMEEEIFSNRFHYDLNQLEKKFGLVIQVPLTYDAKDEEEQKSYEFMILDRNAFAIRYVIRKGIESNYNIENMQTSFFLHSWIIADGFNSNFNGGGDFSSKLSVAEVLLVLKEIQAKLAEQIQKGDDEDLGEDATKKYKENLDSVIANLEAKKVKNKEWIDIDEAFSDEDLDLPNYLKEVEKDYGGYAGYWKRVENDLKTFKKKDMEDGMNAVLVSLKTFAEKYGAGIGSVQEKTKRYESIEESIRKFVPAPTTEGD</sequence>
<gene>
    <name evidence="2" type="ORF">GMARGA_LOCUS4138</name>
</gene>
<keyword evidence="3" id="KW-1185">Reference proteome</keyword>
<accession>A0ABM8W708</accession>
<comment type="caution">
    <text evidence="2">The sequence shown here is derived from an EMBL/GenBank/DDBJ whole genome shotgun (WGS) entry which is preliminary data.</text>
</comment>
<evidence type="ECO:0000256" key="1">
    <source>
        <dbReference type="SAM" id="Coils"/>
    </source>
</evidence>
<evidence type="ECO:0000313" key="3">
    <source>
        <dbReference type="Proteomes" id="UP000789901"/>
    </source>
</evidence>
<organism evidence="2 3">
    <name type="scientific">Gigaspora margarita</name>
    <dbReference type="NCBI Taxonomy" id="4874"/>
    <lineage>
        <taxon>Eukaryota</taxon>
        <taxon>Fungi</taxon>
        <taxon>Fungi incertae sedis</taxon>
        <taxon>Mucoromycota</taxon>
        <taxon>Glomeromycotina</taxon>
        <taxon>Glomeromycetes</taxon>
        <taxon>Diversisporales</taxon>
        <taxon>Gigasporaceae</taxon>
        <taxon>Gigaspora</taxon>
    </lineage>
</organism>
<protein>
    <submittedName>
        <fullName evidence="2">36827_t:CDS:1</fullName>
    </submittedName>
</protein>
<reference evidence="2 3" key="1">
    <citation type="submission" date="2021-06" db="EMBL/GenBank/DDBJ databases">
        <authorList>
            <person name="Kallberg Y."/>
            <person name="Tangrot J."/>
            <person name="Rosling A."/>
        </authorList>
    </citation>
    <scope>NUCLEOTIDE SEQUENCE [LARGE SCALE GENOMIC DNA]</scope>
    <source>
        <strain evidence="2 3">120-4 pot B 10/14</strain>
    </source>
</reference>
<name>A0ABM8W708_GIGMA</name>
<feature type="coiled-coil region" evidence="1">
    <location>
        <begin position="30"/>
        <end position="92"/>
    </location>
</feature>
<evidence type="ECO:0000313" key="2">
    <source>
        <dbReference type="EMBL" id="CAG8542161.1"/>
    </source>
</evidence>
<dbReference type="Pfam" id="PF25622">
    <property type="entry name" value="Phi29_MCP"/>
    <property type="match status" value="1"/>
</dbReference>